<dbReference type="Pfam" id="PF20160">
    <property type="entry name" value="C-JID"/>
    <property type="match status" value="1"/>
</dbReference>
<dbReference type="Gene3D" id="3.80.10.10">
    <property type="entry name" value="Ribonuclease Inhibitor"/>
    <property type="match status" value="2"/>
</dbReference>
<evidence type="ECO:0000256" key="3">
    <source>
        <dbReference type="ARBA" id="ARBA00022737"/>
    </source>
</evidence>
<evidence type="ECO:0000259" key="8">
    <source>
        <dbReference type="PROSITE" id="PS50104"/>
    </source>
</evidence>
<keyword evidence="4" id="KW-0378">Hydrolase</keyword>
<dbReference type="Proteomes" id="UP001652623">
    <property type="component" value="Chromosome 6"/>
</dbReference>
<dbReference type="InterPro" id="IPR036390">
    <property type="entry name" value="WH_DNA-bd_sf"/>
</dbReference>
<dbReference type="InterPro" id="IPR042197">
    <property type="entry name" value="Apaf_helical"/>
</dbReference>
<dbReference type="SUPFAM" id="SSF52200">
    <property type="entry name" value="Toll/Interleukin receptor TIR domain"/>
    <property type="match status" value="1"/>
</dbReference>
<sequence>MVLYSGILSLSPRFCFPNSYMGSTVLFNTAHNSACLFRNKRSRNRTIHNQYSGFHKKLRPGLSNILYKVPNKVTNLVASSSSSYSTCQDKYEVFLSFRGEDTRDGFIGHLYNALCQKHILTFKDDENLESGHKISEIMEAIKESKICIIVFSKDFASSTWCLDEVVRILDCKRYGNDIIIPIFYGIEPSIVRKQDGSYAEAFNKHEQRFKNKMDKVQQWRDALKEVTNLSGYDSKNFRPEYKFIDKVVEDILLKLSKYPSTYDHSKQGLVGIKNQIKEVEGLLGIGSMDVRIIGLYGMGGIGKTTLAEAVFQNLYHHFESHCFLRIDREEFHLREKLVRELLKDKTDNLSMESPSIQDRLRRTKVLIVLDDLDDVTSQFDNLLSMYKFGGGSRIIVTSRDVQVLRTVADQVYEVKRLNDFEALELFHLHAFKQNSDLARDYATLSEKMANYTDGNPLALKVLGSSLYSKSIKDWESALEELQSEPNKNIEKVLRISFDQLGRKDKKGYTAIQDAFLDIACYFLGEVDREFVESIIDRGGASKKISDLIDKCLIIEGQNGLSMHSLIRQMGQTIVCDESKEPGNRTRLWKAKDISRVLAKNTGSYEIEGILLDQSELENDVHVKSTAFSKMNNLRFLKMHCDKRFGWKGILLRKLGLSRPHKKESCKIIYLPPEGLESFDSNELRYFQWDSYRFKDLPSDFRVENVVELVMRESQLVELNWDEEQVPVKLKKLDLRYSEHLIRFPNLSGAINLERINLEGCKNLVEIPSFFKDLHKLKYLNLSDCDKLEGGIENLPLNIRDLKLRGTAIKSLPECIWKMKYLKEMDISRCQKLEKLPEIPEDCTSSSLGYLNITGCGRLKTIPELPPCLSHIEAECCTSLETISSWTWRTPTAKKERRYVYKVNHSLKLDIHTGNHEIADYGGTLAAQDVVVKKRHYIYNFSRCLKLDSNSRNQVIADRSRTLIAQDLDDISYLETVYPGDEIPEWFSHKTDRGNSVDIQLPPNWFNVTDTRFDFIFCIVFVYSSSTVAETRFELNFKTNNINSDDDCVYNYDGGWLPHTGSKDEDHVLIRCTGFDLESAFGAKWSSICSNFTQVSIRVFVEGKDVKWEIKKCGFKLLHGQGASKRQLDDDPNIKFQEEMKNLETQPTVSFELDDMFKFIWFVMHALVKLLSFSVSGGKALSVN</sequence>
<dbReference type="EC" id="3.2.2.6" evidence="1"/>
<dbReference type="PRINTS" id="PR00364">
    <property type="entry name" value="DISEASERSIST"/>
</dbReference>
<evidence type="ECO:0000256" key="1">
    <source>
        <dbReference type="ARBA" id="ARBA00011982"/>
    </source>
</evidence>
<evidence type="ECO:0000313" key="10">
    <source>
        <dbReference type="RefSeq" id="XP_048319638.1"/>
    </source>
</evidence>
<dbReference type="InterPro" id="IPR032675">
    <property type="entry name" value="LRR_dom_sf"/>
</dbReference>
<dbReference type="Pfam" id="PF23282">
    <property type="entry name" value="WHD_ROQ1"/>
    <property type="match status" value="1"/>
</dbReference>
<accession>A0ABM3I326</accession>
<dbReference type="InterPro" id="IPR058192">
    <property type="entry name" value="WHD_ROQ1-like"/>
</dbReference>
<dbReference type="GeneID" id="112488917"/>
<dbReference type="InterPro" id="IPR045344">
    <property type="entry name" value="C-JID"/>
</dbReference>
<dbReference type="PANTHER" id="PTHR11017">
    <property type="entry name" value="LEUCINE-RICH REPEAT-CONTAINING PROTEIN"/>
    <property type="match status" value="1"/>
</dbReference>
<keyword evidence="9" id="KW-1185">Reference proteome</keyword>
<protein>
    <recommendedName>
        <fullName evidence="1">ADP-ribosyl cyclase/cyclic ADP-ribose hydrolase</fullName>
        <ecNumber evidence="1">3.2.2.6</ecNumber>
    </recommendedName>
</protein>
<dbReference type="InterPro" id="IPR044974">
    <property type="entry name" value="Disease_R_plants"/>
</dbReference>
<dbReference type="PANTHER" id="PTHR11017:SF479">
    <property type="entry name" value="DISEASE RESISTANCE PROTEIN (TIR-NBS-LRR CLASS) FAMILY"/>
    <property type="match status" value="1"/>
</dbReference>
<dbReference type="InterPro" id="IPR000157">
    <property type="entry name" value="TIR_dom"/>
</dbReference>
<dbReference type="SUPFAM" id="SSF52540">
    <property type="entry name" value="P-loop containing nucleoside triphosphate hydrolases"/>
    <property type="match status" value="1"/>
</dbReference>
<keyword evidence="2" id="KW-0433">Leucine-rich repeat</keyword>
<dbReference type="SUPFAM" id="SSF46785">
    <property type="entry name" value="Winged helix' DNA-binding domain"/>
    <property type="match status" value="1"/>
</dbReference>
<evidence type="ECO:0000256" key="4">
    <source>
        <dbReference type="ARBA" id="ARBA00022801"/>
    </source>
</evidence>
<evidence type="ECO:0000313" key="9">
    <source>
        <dbReference type="Proteomes" id="UP001652623"/>
    </source>
</evidence>
<keyword evidence="5" id="KW-0611">Plant defense</keyword>
<evidence type="ECO:0000256" key="6">
    <source>
        <dbReference type="ARBA" id="ARBA00023027"/>
    </source>
</evidence>
<dbReference type="Pfam" id="PF00931">
    <property type="entry name" value="NB-ARC"/>
    <property type="match status" value="1"/>
</dbReference>
<dbReference type="Gene3D" id="3.40.50.300">
    <property type="entry name" value="P-loop containing nucleotide triphosphate hydrolases"/>
    <property type="match status" value="1"/>
</dbReference>
<dbReference type="Gene3D" id="1.10.8.430">
    <property type="entry name" value="Helical domain of apoptotic protease-activating factors"/>
    <property type="match status" value="1"/>
</dbReference>
<reference evidence="10" key="1">
    <citation type="submission" date="2025-08" db="UniProtKB">
        <authorList>
            <consortium name="RefSeq"/>
        </authorList>
    </citation>
    <scope>IDENTIFICATION</scope>
    <source>
        <tissue evidence="10">Seedling</tissue>
    </source>
</reference>
<feature type="domain" description="TIR" evidence="8">
    <location>
        <begin position="89"/>
        <end position="255"/>
    </location>
</feature>
<comment type="catalytic activity">
    <reaction evidence="7">
        <text>NAD(+) + H2O = ADP-D-ribose + nicotinamide + H(+)</text>
        <dbReference type="Rhea" id="RHEA:16301"/>
        <dbReference type="ChEBI" id="CHEBI:15377"/>
        <dbReference type="ChEBI" id="CHEBI:15378"/>
        <dbReference type="ChEBI" id="CHEBI:17154"/>
        <dbReference type="ChEBI" id="CHEBI:57540"/>
        <dbReference type="ChEBI" id="CHEBI:57967"/>
        <dbReference type="EC" id="3.2.2.6"/>
    </reaction>
    <physiologicalReaction direction="left-to-right" evidence="7">
        <dbReference type="Rhea" id="RHEA:16302"/>
    </physiologicalReaction>
</comment>
<name>A0ABM3I326_ZIZJJ</name>
<proteinExistence type="predicted"/>
<dbReference type="InterPro" id="IPR035897">
    <property type="entry name" value="Toll_tir_struct_dom_sf"/>
</dbReference>
<dbReference type="SMART" id="SM00255">
    <property type="entry name" value="TIR"/>
    <property type="match status" value="1"/>
</dbReference>
<dbReference type="Gene3D" id="3.40.50.10140">
    <property type="entry name" value="Toll/interleukin-1 receptor homology (TIR) domain"/>
    <property type="match status" value="1"/>
</dbReference>
<keyword evidence="3" id="KW-0677">Repeat</keyword>
<dbReference type="InterPro" id="IPR002182">
    <property type="entry name" value="NB-ARC"/>
</dbReference>
<gene>
    <name evidence="10" type="primary">LOC112488917</name>
</gene>
<evidence type="ECO:0000256" key="7">
    <source>
        <dbReference type="ARBA" id="ARBA00047304"/>
    </source>
</evidence>
<dbReference type="SUPFAM" id="SSF52058">
    <property type="entry name" value="L domain-like"/>
    <property type="match status" value="1"/>
</dbReference>
<dbReference type="RefSeq" id="XP_048319638.1">
    <property type="nucleotide sequence ID" value="XM_048463681.2"/>
</dbReference>
<keyword evidence="6" id="KW-0520">NAD</keyword>
<dbReference type="PROSITE" id="PS50104">
    <property type="entry name" value="TIR"/>
    <property type="match status" value="1"/>
</dbReference>
<dbReference type="InterPro" id="IPR027417">
    <property type="entry name" value="P-loop_NTPase"/>
</dbReference>
<organism evidence="9 10">
    <name type="scientific">Ziziphus jujuba</name>
    <name type="common">Chinese jujube</name>
    <name type="synonym">Ziziphus sativa</name>
    <dbReference type="NCBI Taxonomy" id="326968"/>
    <lineage>
        <taxon>Eukaryota</taxon>
        <taxon>Viridiplantae</taxon>
        <taxon>Streptophyta</taxon>
        <taxon>Embryophyta</taxon>
        <taxon>Tracheophyta</taxon>
        <taxon>Spermatophyta</taxon>
        <taxon>Magnoliopsida</taxon>
        <taxon>eudicotyledons</taxon>
        <taxon>Gunneridae</taxon>
        <taxon>Pentapetalae</taxon>
        <taxon>rosids</taxon>
        <taxon>fabids</taxon>
        <taxon>Rosales</taxon>
        <taxon>Rhamnaceae</taxon>
        <taxon>Paliureae</taxon>
        <taxon>Ziziphus</taxon>
    </lineage>
</organism>
<evidence type="ECO:0000256" key="2">
    <source>
        <dbReference type="ARBA" id="ARBA00022614"/>
    </source>
</evidence>
<dbReference type="Pfam" id="PF01582">
    <property type="entry name" value="TIR"/>
    <property type="match status" value="1"/>
</dbReference>
<evidence type="ECO:0000256" key="5">
    <source>
        <dbReference type="ARBA" id="ARBA00022821"/>
    </source>
</evidence>